<dbReference type="Proteomes" id="UP001501072">
    <property type="component" value="Unassembled WGS sequence"/>
</dbReference>
<evidence type="ECO:0000313" key="1">
    <source>
        <dbReference type="EMBL" id="GAA1010518.1"/>
    </source>
</evidence>
<comment type="caution">
    <text evidence="1">The sequence shown here is derived from an EMBL/GenBank/DDBJ whole genome shotgun (WGS) entry which is preliminary data.</text>
</comment>
<gene>
    <name evidence="1" type="ORF">GCM10009564_28860</name>
</gene>
<protein>
    <submittedName>
        <fullName evidence="1">Uncharacterized protein</fullName>
    </submittedName>
</protein>
<dbReference type="EMBL" id="BAAAHU010000025">
    <property type="protein sequence ID" value="GAA1010518.1"/>
    <property type="molecule type" value="Genomic_DNA"/>
</dbReference>
<keyword evidence="2" id="KW-1185">Reference proteome</keyword>
<dbReference type="RefSeq" id="WP_346073124.1">
    <property type="nucleotide sequence ID" value="NZ_BAAAHU010000025.1"/>
</dbReference>
<sequence length="165" mass="18806">MGQREIAALKHSVEWEHFVTEYPDVAESEADFVDHLEAALAPTFRVAEPAGQKDGEYARHVRWLEPRIREYRELLHCTNMRAVQERMHTDGLPPVAAVVITRELLGPGRHSLEDARDIVLGDPAWHRLARIHRRTGAWLDQELERLQEAAVRIAPHQAGRPGHTA</sequence>
<organism evidence="1 2">
    <name type="scientific">Streptomyces thermogriseus</name>
    <dbReference type="NCBI Taxonomy" id="75292"/>
    <lineage>
        <taxon>Bacteria</taxon>
        <taxon>Bacillati</taxon>
        <taxon>Actinomycetota</taxon>
        <taxon>Actinomycetes</taxon>
        <taxon>Kitasatosporales</taxon>
        <taxon>Streptomycetaceae</taxon>
        <taxon>Streptomyces</taxon>
    </lineage>
</organism>
<name>A0ABN1SZK5_9ACTN</name>
<accession>A0ABN1SZK5</accession>
<evidence type="ECO:0000313" key="2">
    <source>
        <dbReference type="Proteomes" id="UP001501072"/>
    </source>
</evidence>
<proteinExistence type="predicted"/>
<reference evidence="1 2" key="1">
    <citation type="journal article" date="2019" name="Int. J. Syst. Evol. Microbiol.">
        <title>The Global Catalogue of Microorganisms (GCM) 10K type strain sequencing project: providing services to taxonomists for standard genome sequencing and annotation.</title>
        <authorList>
            <consortium name="The Broad Institute Genomics Platform"/>
            <consortium name="The Broad Institute Genome Sequencing Center for Infectious Disease"/>
            <person name="Wu L."/>
            <person name="Ma J."/>
        </authorList>
    </citation>
    <scope>NUCLEOTIDE SEQUENCE [LARGE SCALE GENOMIC DNA]</scope>
    <source>
        <strain evidence="1 2">JCM 11269</strain>
    </source>
</reference>